<keyword evidence="2" id="KW-1185">Reference proteome</keyword>
<evidence type="ECO:0000313" key="2">
    <source>
        <dbReference type="Proteomes" id="UP000243342"/>
    </source>
</evidence>
<gene>
    <name evidence="1" type="ORF">BIV57_00795</name>
</gene>
<reference evidence="1 2" key="1">
    <citation type="submission" date="2016-10" db="EMBL/GenBank/DDBJ databases">
        <title>Genome sequence of Streptomyces gilvigriseus MUSC 26.</title>
        <authorList>
            <person name="Lee L.-H."/>
            <person name="Ser H.-L."/>
        </authorList>
    </citation>
    <scope>NUCLEOTIDE SEQUENCE [LARGE SCALE GENOMIC DNA]</scope>
    <source>
        <strain evidence="1 2">MUSC 26</strain>
    </source>
</reference>
<accession>A0A1J7CCY7</accession>
<name>A0A1J7CCY7_9ACTN</name>
<sequence length="113" mass="11938">MAISLIGIGAASQAQASTAQCEGSKTPPAGTLCLHVNYGDGYYVWFGPYSKCEVVRPWEGGVITWVKSNQIGNVHSTYYSGGKTLGTRPAYFTGRPPGYISASVGNADNVRVC</sequence>
<proteinExistence type="predicted"/>
<dbReference type="Proteomes" id="UP000243342">
    <property type="component" value="Unassembled WGS sequence"/>
</dbReference>
<organism evidence="1 2">
    <name type="scientific">Mangrovactinospora gilvigrisea</name>
    <dbReference type="NCBI Taxonomy" id="1428644"/>
    <lineage>
        <taxon>Bacteria</taxon>
        <taxon>Bacillati</taxon>
        <taxon>Actinomycetota</taxon>
        <taxon>Actinomycetes</taxon>
        <taxon>Kitasatosporales</taxon>
        <taxon>Streptomycetaceae</taxon>
        <taxon>Mangrovactinospora</taxon>
    </lineage>
</organism>
<protein>
    <submittedName>
        <fullName evidence="1">Uncharacterized protein</fullName>
    </submittedName>
</protein>
<dbReference type="AlphaFoldDB" id="A0A1J7CCY7"/>
<evidence type="ECO:0000313" key="1">
    <source>
        <dbReference type="EMBL" id="OIV39412.1"/>
    </source>
</evidence>
<comment type="caution">
    <text evidence="1">The sequence shown here is derived from an EMBL/GenBank/DDBJ whole genome shotgun (WGS) entry which is preliminary data.</text>
</comment>
<dbReference type="EMBL" id="MLCF01000002">
    <property type="protein sequence ID" value="OIV39412.1"/>
    <property type="molecule type" value="Genomic_DNA"/>
</dbReference>